<keyword evidence="2" id="KW-0732">Signal</keyword>
<dbReference type="PANTHER" id="PTHR35192">
    <property type="entry name" value="PROTEIN, PUTATIVE-RELATED"/>
    <property type="match status" value="1"/>
</dbReference>
<evidence type="ECO:0000313" key="4">
    <source>
        <dbReference type="EMBL" id="KAL1409869.1"/>
    </source>
</evidence>
<organism evidence="4 5">
    <name type="scientific">Vanrija albida</name>
    <dbReference type="NCBI Taxonomy" id="181172"/>
    <lineage>
        <taxon>Eukaryota</taxon>
        <taxon>Fungi</taxon>
        <taxon>Dikarya</taxon>
        <taxon>Basidiomycota</taxon>
        <taxon>Agaricomycotina</taxon>
        <taxon>Tremellomycetes</taxon>
        <taxon>Trichosporonales</taxon>
        <taxon>Trichosporonaceae</taxon>
        <taxon>Vanrija</taxon>
    </lineage>
</organism>
<feature type="signal peptide" evidence="2">
    <location>
        <begin position="1"/>
        <end position="22"/>
    </location>
</feature>
<evidence type="ECO:0000256" key="2">
    <source>
        <dbReference type="SAM" id="SignalP"/>
    </source>
</evidence>
<dbReference type="RefSeq" id="XP_069209813.1">
    <property type="nucleotide sequence ID" value="XM_069352395.1"/>
</dbReference>
<protein>
    <recommendedName>
        <fullName evidence="3">Protein CPL1-like domain-containing protein</fullName>
    </recommendedName>
</protein>
<evidence type="ECO:0000313" key="5">
    <source>
        <dbReference type="Proteomes" id="UP001565368"/>
    </source>
</evidence>
<reference evidence="4 5" key="1">
    <citation type="submission" date="2023-08" db="EMBL/GenBank/DDBJ databases">
        <title>Annotated Genome Sequence of Vanrija albida AlHP1.</title>
        <authorList>
            <person name="Herzog R."/>
        </authorList>
    </citation>
    <scope>NUCLEOTIDE SEQUENCE [LARGE SCALE GENOMIC DNA]</scope>
    <source>
        <strain evidence="4 5">AlHP1</strain>
    </source>
</reference>
<feature type="domain" description="Protein CPL1-like" evidence="3">
    <location>
        <begin position="270"/>
        <end position="327"/>
    </location>
</feature>
<accession>A0ABR3Q553</accession>
<gene>
    <name evidence="4" type="ORF">Q8F55_003868</name>
</gene>
<proteinExistence type="predicted"/>
<keyword evidence="5" id="KW-1185">Reference proteome</keyword>
<feature type="compositionally biased region" description="Gly residues" evidence="1">
    <location>
        <begin position="209"/>
        <end position="230"/>
    </location>
</feature>
<evidence type="ECO:0000256" key="1">
    <source>
        <dbReference type="SAM" id="MobiDB-lite"/>
    </source>
</evidence>
<feature type="region of interest" description="Disordered" evidence="1">
    <location>
        <begin position="207"/>
        <end position="235"/>
    </location>
</feature>
<name>A0ABR3Q553_9TREE</name>
<dbReference type="PANTHER" id="PTHR35192:SF2">
    <property type="entry name" value="APPLE DOMAIN-CONTAINING PROTEIN"/>
    <property type="match status" value="1"/>
</dbReference>
<comment type="caution">
    <text evidence="4">The sequence shown here is derived from an EMBL/GenBank/DDBJ whole genome shotgun (WGS) entry which is preliminary data.</text>
</comment>
<feature type="chain" id="PRO_5045517472" description="Protein CPL1-like domain-containing protein" evidence="2">
    <location>
        <begin position="23"/>
        <end position="330"/>
    </location>
</feature>
<dbReference type="Pfam" id="PF21671">
    <property type="entry name" value="CPL1-like"/>
    <property type="match status" value="1"/>
</dbReference>
<dbReference type="InterPro" id="IPR048661">
    <property type="entry name" value="CPL1-like"/>
</dbReference>
<dbReference type="EMBL" id="JBBXJM010000003">
    <property type="protein sequence ID" value="KAL1409869.1"/>
    <property type="molecule type" value="Genomic_DNA"/>
</dbReference>
<dbReference type="GeneID" id="95984911"/>
<evidence type="ECO:0000259" key="3">
    <source>
        <dbReference type="Pfam" id="PF21671"/>
    </source>
</evidence>
<dbReference type="InterPro" id="IPR038955">
    <property type="entry name" value="PriA/CPL1_fungi"/>
</dbReference>
<sequence length="330" mass="34017">MFVSTAVTALVAALAVAPEVSAGGLSLAIGVNTNWGSPNFGAAPASVKTQCRGAGSFIMDLLGQPGCVSPQTIGNPPGNNCPFNWGWHGGRGCCVPKKEVYGCDCGEGFTFNRGSLKCVPNRSPGCGPNQWFHQRSGGCCDNGWQHNPPRGNCPPGVYCPTGWFWHSGLLQCRPTFPRCGEPDCGPDWIPGRQCCCRGGNCGPGPSQKAGGGGSGPKPPGRGHGGGGGRHPWGWKRDQEALGENDVDSSIYCPNDMTACTVPTESGAWAWECLDTQTELESCGGCIATGAGKDCTSIANAVSVGCEQGACIVHSCKSGFAAVNGTSCERV</sequence>
<dbReference type="Proteomes" id="UP001565368">
    <property type="component" value="Unassembled WGS sequence"/>
</dbReference>